<dbReference type="PANTHER" id="PTHR13069:SF21">
    <property type="entry name" value="ALKYLATED DNA REPAIR PROTEIN ALKB HOMOLOG 8"/>
    <property type="match status" value="1"/>
</dbReference>
<dbReference type="GO" id="GO:0106335">
    <property type="term" value="F:tRNA (5-carboxymethyluridine(34)-5-O)-methyltransferase activity"/>
    <property type="evidence" value="ECO:0007669"/>
    <property type="project" value="TreeGrafter"/>
</dbReference>
<dbReference type="SUPFAM" id="SSF51197">
    <property type="entry name" value="Clavaminate synthase-like"/>
    <property type="match status" value="1"/>
</dbReference>
<organism evidence="5 6">
    <name type="scientific">Euroglyphus maynei</name>
    <name type="common">Mayne's house dust mite</name>
    <dbReference type="NCBI Taxonomy" id="6958"/>
    <lineage>
        <taxon>Eukaryota</taxon>
        <taxon>Metazoa</taxon>
        <taxon>Ecdysozoa</taxon>
        <taxon>Arthropoda</taxon>
        <taxon>Chelicerata</taxon>
        <taxon>Arachnida</taxon>
        <taxon>Acari</taxon>
        <taxon>Acariformes</taxon>
        <taxon>Sarcoptiformes</taxon>
        <taxon>Astigmata</taxon>
        <taxon>Psoroptidia</taxon>
        <taxon>Analgoidea</taxon>
        <taxon>Pyroglyphidae</taxon>
        <taxon>Pyroglyphinae</taxon>
        <taxon>Euroglyphus</taxon>
    </lineage>
</organism>
<evidence type="ECO:0000256" key="2">
    <source>
        <dbReference type="ARBA" id="ARBA00022679"/>
    </source>
</evidence>
<dbReference type="Gene3D" id="3.40.50.150">
    <property type="entry name" value="Vaccinia Virus protein VP39"/>
    <property type="match status" value="1"/>
</dbReference>
<reference evidence="5 6" key="1">
    <citation type="submission" date="2017-03" db="EMBL/GenBank/DDBJ databases">
        <title>Genome Survey of Euroglyphus maynei.</title>
        <authorList>
            <person name="Arlian L.G."/>
            <person name="Morgan M.S."/>
            <person name="Rider S.D."/>
        </authorList>
    </citation>
    <scope>NUCLEOTIDE SEQUENCE [LARGE SCALE GENOMIC DNA]</scope>
    <source>
        <strain evidence="5">Arlian Lab</strain>
        <tissue evidence="5">Whole body</tissue>
    </source>
</reference>
<dbReference type="InterPro" id="IPR051422">
    <property type="entry name" value="AlkB_tRNA_MeTrf/Diox"/>
</dbReference>
<proteinExistence type="predicted"/>
<dbReference type="SUPFAM" id="SSF53335">
    <property type="entry name" value="S-adenosyl-L-methionine-dependent methyltransferases"/>
    <property type="match status" value="1"/>
</dbReference>
<keyword evidence="3" id="KW-0812">Transmembrane</keyword>
<evidence type="ECO:0000256" key="3">
    <source>
        <dbReference type="SAM" id="Phobius"/>
    </source>
</evidence>
<evidence type="ECO:0000259" key="4">
    <source>
        <dbReference type="Pfam" id="PF08241"/>
    </source>
</evidence>
<name>A0A1Y3B8Q8_EURMA</name>
<protein>
    <submittedName>
        <fullName evidence="5">Methyltransferase-like protein</fullName>
    </submittedName>
</protein>
<keyword evidence="2 5" id="KW-0808">Transferase</keyword>
<dbReference type="GO" id="GO:0000049">
    <property type="term" value="F:tRNA binding"/>
    <property type="evidence" value="ECO:0007669"/>
    <property type="project" value="TreeGrafter"/>
</dbReference>
<gene>
    <name evidence="5" type="ORF">BLA29_000103</name>
</gene>
<dbReference type="GO" id="GO:0030488">
    <property type="term" value="P:tRNA methylation"/>
    <property type="evidence" value="ECO:0007669"/>
    <property type="project" value="TreeGrafter"/>
</dbReference>
<dbReference type="GO" id="GO:0005737">
    <property type="term" value="C:cytoplasm"/>
    <property type="evidence" value="ECO:0007669"/>
    <property type="project" value="TreeGrafter"/>
</dbReference>
<dbReference type="Pfam" id="PF08241">
    <property type="entry name" value="Methyltransf_11"/>
    <property type="match status" value="1"/>
</dbReference>
<dbReference type="PANTHER" id="PTHR13069">
    <property type="entry name" value="ALKYLATED DNA REPAIR PROTEIN ALKB HOMOLOG 8"/>
    <property type="match status" value="1"/>
</dbReference>
<dbReference type="Gene3D" id="2.60.120.1520">
    <property type="match status" value="1"/>
</dbReference>
<dbReference type="CDD" id="cd02440">
    <property type="entry name" value="AdoMet_MTases"/>
    <property type="match status" value="1"/>
</dbReference>
<keyword evidence="6" id="KW-1185">Reference proteome</keyword>
<sequence>MSWRKRNDNIEKQASTILPARSLMIMQKDARYSWNHGITKTAIDLVPFNNDFLTKRKHLSIQPRSERYSFTFRKTRPMDYQCHCDECIKQNIKDEAAGFTPSNPRKLETDYVHRTYDQIADHFSTTRYKCWPEVVDFLRSLPAGAFVLDVGCGNGRFFSVNPSIVMIGTDRSINLLKICHQRNLETFLDNCLCVDQTVREQVFDAIISIAVIHHMVTEQRRIRAIHAILNLLAFDGLALIYVWAFEQKTKDSSSKYLKNAETVMNMEHDDENTVQEKLYIHKNRTEFRKQDVLVPWTKKMNQQAEISEKFFRFYHVFQQGELENLINIVAQQETRYSIRIEKSYYDEGNWCVIVRKKKIFE</sequence>
<dbReference type="OrthoDB" id="271595at2759"/>
<dbReference type="InterPro" id="IPR013216">
    <property type="entry name" value="Methyltransf_11"/>
</dbReference>
<comment type="caution">
    <text evidence="5">The sequence shown here is derived from an EMBL/GenBank/DDBJ whole genome shotgun (WGS) entry which is preliminary data.</text>
</comment>
<keyword evidence="1 5" id="KW-0489">Methyltransferase</keyword>
<dbReference type="GO" id="GO:0005634">
    <property type="term" value="C:nucleus"/>
    <property type="evidence" value="ECO:0007669"/>
    <property type="project" value="TreeGrafter"/>
</dbReference>
<dbReference type="Proteomes" id="UP000194236">
    <property type="component" value="Unassembled WGS sequence"/>
</dbReference>
<keyword evidence="3" id="KW-0472">Membrane</keyword>
<dbReference type="AlphaFoldDB" id="A0A1Y3B8Q8"/>
<dbReference type="InterPro" id="IPR029063">
    <property type="entry name" value="SAM-dependent_MTases_sf"/>
</dbReference>
<evidence type="ECO:0000313" key="6">
    <source>
        <dbReference type="Proteomes" id="UP000194236"/>
    </source>
</evidence>
<keyword evidence="3" id="KW-1133">Transmembrane helix</keyword>
<accession>A0A1Y3B8Q8</accession>
<evidence type="ECO:0000313" key="5">
    <source>
        <dbReference type="EMBL" id="OTF75635.1"/>
    </source>
</evidence>
<feature type="domain" description="Methyltransferase type 11" evidence="4">
    <location>
        <begin position="148"/>
        <end position="238"/>
    </location>
</feature>
<dbReference type="EMBL" id="MUJZ01040984">
    <property type="protein sequence ID" value="OTF75635.1"/>
    <property type="molecule type" value="Genomic_DNA"/>
</dbReference>
<evidence type="ECO:0000256" key="1">
    <source>
        <dbReference type="ARBA" id="ARBA00022603"/>
    </source>
</evidence>
<dbReference type="GO" id="GO:0002098">
    <property type="term" value="P:tRNA wobble uridine modification"/>
    <property type="evidence" value="ECO:0007669"/>
    <property type="project" value="TreeGrafter"/>
</dbReference>
<feature type="transmembrane region" description="Helical" evidence="3">
    <location>
        <begin position="224"/>
        <end position="244"/>
    </location>
</feature>